<accession>A0A3M6TRM0</accession>
<protein>
    <submittedName>
        <fullName evidence="2">Uncharacterized protein</fullName>
    </submittedName>
</protein>
<feature type="region of interest" description="Disordered" evidence="1">
    <location>
        <begin position="81"/>
        <end position="104"/>
    </location>
</feature>
<name>A0A3M6TRM0_POCDA</name>
<dbReference type="Proteomes" id="UP000275408">
    <property type="component" value="Unassembled WGS sequence"/>
</dbReference>
<evidence type="ECO:0000313" key="2">
    <source>
        <dbReference type="EMBL" id="RMX44035.1"/>
    </source>
</evidence>
<gene>
    <name evidence="2" type="ORF">pdam_00019805</name>
</gene>
<organism evidence="2 3">
    <name type="scientific">Pocillopora damicornis</name>
    <name type="common">Cauliflower coral</name>
    <name type="synonym">Millepora damicornis</name>
    <dbReference type="NCBI Taxonomy" id="46731"/>
    <lineage>
        <taxon>Eukaryota</taxon>
        <taxon>Metazoa</taxon>
        <taxon>Cnidaria</taxon>
        <taxon>Anthozoa</taxon>
        <taxon>Hexacorallia</taxon>
        <taxon>Scleractinia</taxon>
        <taxon>Astrocoeniina</taxon>
        <taxon>Pocilloporidae</taxon>
        <taxon>Pocillopora</taxon>
    </lineage>
</organism>
<reference evidence="2 3" key="1">
    <citation type="journal article" date="2018" name="Sci. Rep.">
        <title>Comparative analysis of the Pocillopora damicornis genome highlights role of immune system in coral evolution.</title>
        <authorList>
            <person name="Cunning R."/>
            <person name="Bay R.A."/>
            <person name="Gillette P."/>
            <person name="Baker A.C."/>
            <person name="Traylor-Knowles N."/>
        </authorList>
    </citation>
    <scope>NUCLEOTIDE SEQUENCE [LARGE SCALE GENOMIC DNA]</scope>
    <source>
        <strain evidence="2">RSMAS</strain>
        <tissue evidence="2">Whole animal</tissue>
    </source>
</reference>
<dbReference type="EMBL" id="RCHS01003069">
    <property type="protein sequence ID" value="RMX44035.1"/>
    <property type="molecule type" value="Genomic_DNA"/>
</dbReference>
<feature type="compositionally biased region" description="Basic and acidic residues" evidence="1">
    <location>
        <begin position="236"/>
        <end position="251"/>
    </location>
</feature>
<evidence type="ECO:0000256" key="1">
    <source>
        <dbReference type="SAM" id="MobiDB-lite"/>
    </source>
</evidence>
<feature type="region of interest" description="Disordered" evidence="1">
    <location>
        <begin position="172"/>
        <end position="200"/>
    </location>
</feature>
<feature type="compositionally biased region" description="Polar residues" evidence="1">
    <location>
        <begin position="264"/>
        <end position="279"/>
    </location>
</feature>
<sequence>MIHSKVQMLKSAIESHLTVRVLQRKFNLADCSYRRLTSHDQDEIDPPKEEDATAKYGEETFQCSKLHCDENDDSFERVKIPRQGKKAQESNKELHLGGSASGKCSREEDQVCVPLENQKAHVITGLQNNSNFKTRQFQRSKRFCHKMLDTTPEVRKQQTSKMVEEERTPVNFDGFKSFSRGSSDPSPRVEKAKHTKTSQNKQLEFESEFFNDTQRLCEKEKHSSAGPVGKLLGAGDADKKEVERIFDESKLRQSKSVRKVDARNNCSGMSSRFGSSKTFQRGAKSQKLPFKSPGFRYRKLNENDNDNHEVKKKPRSMKSAQKEGQSAKPPLERVPSWRGSKVAKERLSQRRSAVCDNIEKQLRDQYGISLRNLRKGLVIDEVLREYDLI</sequence>
<evidence type="ECO:0000313" key="3">
    <source>
        <dbReference type="Proteomes" id="UP000275408"/>
    </source>
</evidence>
<comment type="caution">
    <text evidence="2">The sequence shown here is derived from an EMBL/GenBank/DDBJ whole genome shotgun (WGS) entry which is preliminary data.</text>
</comment>
<feature type="compositionally biased region" description="Basic and acidic residues" evidence="1">
    <location>
        <begin position="86"/>
        <end position="95"/>
    </location>
</feature>
<feature type="region of interest" description="Disordered" evidence="1">
    <location>
        <begin position="218"/>
        <end position="350"/>
    </location>
</feature>
<proteinExistence type="predicted"/>
<keyword evidence="3" id="KW-1185">Reference proteome</keyword>
<feature type="compositionally biased region" description="Basic and acidic residues" evidence="1">
    <location>
        <begin position="299"/>
        <end position="309"/>
    </location>
</feature>
<dbReference type="AlphaFoldDB" id="A0A3M6TRM0"/>